<organism evidence="2">
    <name type="scientific">marine sediment metagenome</name>
    <dbReference type="NCBI Taxonomy" id="412755"/>
    <lineage>
        <taxon>unclassified sequences</taxon>
        <taxon>metagenomes</taxon>
        <taxon>ecological metagenomes</taxon>
    </lineage>
</organism>
<feature type="domain" description="Aminoglycoside phosphotransferase" evidence="1">
    <location>
        <begin position="3"/>
        <end position="148"/>
    </location>
</feature>
<feature type="non-terminal residue" evidence="2">
    <location>
        <position position="1"/>
    </location>
</feature>
<dbReference type="Gene3D" id="3.90.1200.10">
    <property type="match status" value="1"/>
</dbReference>
<gene>
    <name evidence="2" type="ORF">S03H2_59943</name>
</gene>
<proteinExistence type="predicted"/>
<name>X1IWY8_9ZZZZ</name>
<dbReference type="EMBL" id="BARU01038585">
    <property type="protein sequence ID" value="GAH86247.1"/>
    <property type="molecule type" value="Genomic_DNA"/>
</dbReference>
<dbReference type="Pfam" id="PF01636">
    <property type="entry name" value="APH"/>
    <property type="match status" value="1"/>
</dbReference>
<dbReference type="InterPro" id="IPR011009">
    <property type="entry name" value="Kinase-like_dom_sf"/>
</dbReference>
<accession>X1IWY8</accession>
<evidence type="ECO:0000313" key="2">
    <source>
        <dbReference type="EMBL" id="GAH86247.1"/>
    </source>
</evidence>
<protein>
    <recommendedName>
        <fullName evidence="1">Aminoglycoside phosphotransferase domain-containing protein</fullName>
    </recommendedName>
</protein>
<comment type="caution">
    <text evidence="2">The sequence shown here is derived from an EMBL/GenBank/DDBJ whole genome shotgun (WGS) entry which is preliminary data.</text>
</comment>
<sequence>EAAVDLLISLHRRKLPERLPVASQVEYYLPHYDIDAFLIEAELLLDWYLTASQAKVADRVRDEFVGLWREALKPAIEAPPTWVLRDYHSPNLLWLPDRESVARIGILDFQDAMMGPAAYDVASLLQDARVDVPESLEVALLSRYARARLYDQRFDALAFARLYATLAAQRATKILGIFARLNRRDGKPQYLRHIPRLLRYLQRSLAHPDLAPLKAWYAANLPPQDQL</sequence>
<dbReference type="SUPFAM" id="SSF56112">
    <property type="entry name" value="Protein kinase-like (PK-like)"/>
    <property type="match status" value="1"/>
</dbReference>
<dbReference type="AlphaFoldDB" id="X1IWY8"/>
<evidence type="ECO:0000259" key="1">
    <source>
        <dbReference type="Pfam" id="PF01636"/>
    </source>
</evidence>
<dbReference type="InterPro" id="IPR002575">
    <property type="entry name" value="Aminoglycoside_PTrfase"/>
</dbReference>
<reference evidence="2" key="1">
    <citation type="journal article" date="2014" name="Front. Microbiol.">
        <title>High frequency of phylogenetically diverse reductive dehalogenase-homologous genes in deep subseafloor sedimentary metagenomes.</title>
        <authorList>
            <person name="Kawai M."/>
            <person name="Futagami T."/>
            <person name="Toyoda A."/>
            <person name="Takaki Y."/>
            <person name="Nishi S."/>
            <person name="Hori S."/>
            <person name="Arai W."/>
            <person name="Tsubouchi T."/>
            <person name="Morono Y."/>
            <person name="Uchiyama I."/>
            <person name="Ito T."/>
            <person name="Fujiyama A."/>
            <person name="Inagaki F."/>
            <person name="Takami H."/>
        </authorList>
    </citation>
    <scope>NUCLEOTIDE SEQUENCE</scope>
    <source>
        <strain evidence="2">Expedition CK06-06</strain>
    </source>
</reference>